<gene>
    <name evidence="4" type="ORF">AGABI1DRAFT_108459</name>
</gene>
<feature type="region of interest" description="Disordered" evidence="1">
    <location>
        <begin position="310"/>
        <end position="344"/>
    </location>
</feature>
<protein>
    <submittedName>
        <fullName evidence="4">Uncharacterized protein</fullName>
    </submittedName>
</protein>
<evidence type="ECO:0000313" key="4">
    <source>
        <dbReference type="EMBL" id="EKM76809.1"/>
    </source>
</evidence>
<evidence type="ECO:0000256" key="1">
    <source>
        <dbReference type="SAM" id="MobiDB-lite"/>
    </source>
</evidence>
<feature type="compositionally biased region" description="Polar residues" evidence="1">
    <location>
        <begin position="310"/>
        <end position="322"/>
    </location>
</feature>
<evidence type="ECO:0000313" key="5">
    <source>
        <dbReference type="Proteomes" id="UP000008493"/>
    </source>
</evidence>
<evidence type="ECO:0000256" key="3">
    <source>
        <dbReference type="SAM" id="SignalP"/>
    </source>
</evidence>
<feature type="chain" id="PRO_5003885044" evidence="3">
    <location>
        <begin position="23"/>
        <end position="344"/>
    </location>
</feature>
<dbReference type="OMA" id="YTLESTW"/>
<dbReference type="InParanoid" id="K5VQR0"/>
<dbReference type="RefSeq" id="XP_007332433.1">
    <property type="nucleotide sequence ID" value="XM_007332371.1"/>
</dbReference>
<keyword evidence="2" id="KW-0472">Membrane</keyword>
<dbReference type="KEGG" id="abp:AGABI1DRAFT108459"/>
<sequence>MDRNPPLQGILLLLNQLELVSGTTVAGTFYGIAFSLYCLYLHASIPRLREHDRRRQTQFMMTFSSIIMLCGLYYLVSNAWVIQDAYIKHANFPGGPFIYETTTYNTQPVIAVGLVCVSIIDISTAAIQIWRLWVIWSSIKYGRFVVIIPLLCFFGFVALRIRTIVLDLTLPIQNLANQDTKAHTAESALQATITILPTILIAGFLIFQSWRQRKLLGKSQLSAPYMNVVAILVESYTLESTWGIIIAALNSHEQPVTQFFGNTQSYIEIIAYLLVLYRVASGRAYESQRAHEPQNTRSNLSSLHWNHTATTESSDAITSGTDMNIRPTEKKSEPDIIQIQGSPA</sequence>
<keyword evidence="3" id="KW-0732">Signal</keyword>
<feature type="signal peptide" evidence="3">
    <location>
        <begin position="1"/>
        <end position="22"/>
    </location>
</feature>
<feature type="transmembrane region" description="Helical" evidence="2">
    <location>
        <begin position="188"/>
        <end position="207"/>
    </location>
</feature>
<organism evidence="4 5">
    <name type="scientific">Agaricus bisporus var. burnettii (strain JB137-S8 / ATCC MYA-4627 / FGSC 10392)</name>
    <name type="common">White button mushroom</name>
    <dbReference type="NCBI Taxonomy" id="597362"/>
    <lineage>
        <taxon>Eukaryota</taxon>
        <taxon>Fungi</taxon>
        <taxon>Dikarya</taxon>
        <taxon>Basidiomycota</taxon>
        <taxon>Agaricomycotina</taxon>
        <taxon>Agaricomycetes</taxon>
        <taxon>Agaricomycetidae</taxon>
        <taxon>Agaricales</taxon>
        <taxon>Agaricineae</taxon>
        <taxon>Agaricaceae</taxon>
        <taxon>Agaricus</taxon>
    </lineage>
</organism>
<dbReference type="EMBL" id="JH971399">
    <property type="protein sequence ID" value="EKM76809.1"/>
    <property type="molecule type" value="Genomic_DNA"/>
</dbReference>
<accession>K5VQR0</accession>
<keyword evidence="2" id="KW-0812">Transmembrane</keyword>
<evidence type="ECO:0000256" key="2">
    <source>
        <dbReference type="SAM" id="Phobius"/>
    </source>
</evidence>
<name>K5VQR0_AGABU</name>
<dbReference type="GeneID" id="18822573"/>
<feature type="transmembrane region" description="Helical" evidence="2">
    <location>
        <begin position="228"/>
        <end position="251"/>
    </location>
</feature>
<feature type="transmembrane region" description="Helical" evidence="2">
    <location>
        <begin position="263"/>
        <end position="280"/>
    </location>
</feature>
<feature type="transmembrane region" description="Helical" evidence="2">
    <location>
        <begin position="20"/>
        <end position="39"/>
    </location>
</feature>
<dbReference type="AlphaFoldDB" id="K5VQR0"/>
<reference evidence="5" key="1">
    <citation type="journal article" date="2012" name="Proc. Natl. Acad. Sci. U.S.A.">
        <title>Genome sequence of the button mushroom Agaricus bisporus reveals mechanisms governing adaptation to a humic-rich ecological niche.</title>
        <authorList>
            <person name="Morin E."/>
            <person name="Kohler A."/>
            <person name="Baker A.R."/>
            <person name="Foulongne-Oriol M."/>
            <person name="Lombard V."/>
            <person name="Nagy L.G."/>
            <person name="Ohm R.A."/>
            <person name="Patyshakuliyeva A."/>
            <person name="Brun A."/>
            <person name="Aerts A.L."/>
            <person name="Bailey A.M."/>
            <person name="Billette C."/>
            <person name="Coutinho P.M."/>
            <person name="Deakin G."/>
            <person name="Doddapaneni H."/>
            <person name="Floudas D."/>
            <person name="Grimwood J."/>
            <person name="Hilden K."/>
            <person name="Kuees U."/>
            <person name="LaButti K.M."/>
            <person name="Lapidus A."/>
            <person name="Lindquist E.A."/>
            <person name="Lucas S.M."/>
            <person name="Murat C."/>
            <person name="Riley R.W."/>
            <person name="Salamov A.A."/>
            <person name="Schmutz J."/>
            <person name="Subramanian V."/>
            <person name="Woesten H.A.B."/>
            <person name="Xu J."/>
            <person name="Eastwood D.C."/>
            <person name="Foster G.D."/>
            <person name="Sonnenberg A.S."/>
            <person name="Cullen D."/>
            <person name="de Vries R.P."/>
            <person name="Lundell T."/>
            <person name="Hibbett D.S."/>
            <person name="Henrissat B."/>
            <person name="Burton K.S."/>
            <person name="Kerrigan R.W."/>
            <person name="Challen M.P."/>
            <person name="Grigoriev I.V."/>
            <person name="Martin F."/>
        </authorList>
    </citation>
    <scope>NUCLEOTIDE SEQUENCE [LARGE SCALE GENOMIC DNA]</scope>
    <source>
        <strain evidence="5">JB137-S8 / ATCC MYA-4627 / FGSC 10392</strain>
    </source>
</reference>
<keyword evidence="2" id="KW-1133">Transmembrane helix</keyword>
<dbReference type="OrthoDB" id="2905268at2759"/>
<keyword evidence="5" id="KW-1185">Reference proteome</keyword>
<feature type="non-terminal residue" evidence="4">
    <location>
        <position position="1"/>
    </location>
</feature>
<dbReference type="Proteomes" id="UP000008493">
    <property type="component" value="Unassembled WGS sequence"/>
</dbReference>
<feature type="transmembrane region" description="Helical" evidence="2">
    <location>
        <begin position="109"/>
        <end position="129"/>
    </location>
</feature>
<proteinExistence type="predicted"/>
<feature type="transmembrane region" description="Helical" evidence="2">
    <location>
        <begin position="59"/>
        <end position="76"/>
    </location>
</feature>
<feature type="transmembrane region" description="Helical" evidence="2">
    <location>
        <begin position="141"/>
        <end position="161"/>
    </location>
</feature>
<dbReference type="HOGENOM" id="CLU_044614_6_1_1"/>